<evidence type="ECO:0000313" key="2">
    <source>
        <dbReference type="EMBL" id="MFD3275789.1"/>
    </source>
</evidence>
<name>A0ABW6CXZ9_9BACT</name>
<proteinExistence type="predicted"/>
<evidence type="ECO:0000256" key="1">
    <source>
        <dbReference type="SAM" id="Phobius"/>
    </source>
</evidence>
<dbReference type="EMBL" id="JBBKYA010000003">
    <property type="protein sequence ID" value="MFD3275789.1"/>
    <property type="molecule type" value="Genomic_DNA"/>
</dbReference>
<sequence>MIRALIIVLFIISAKAFLRINSNNNPQKLHAVFVIRTNNIRNFKLTEDDQTNISTKLATNLFTKFELRLYNDLDKQYYQYVPPTSENTFVHLLNIERPFQQSLLPVQGPPMLGFQQSKRIELYEISNNRWRLSDKNQEDFSIFEFLNDESTFVSPFLLQYLLILILCLLSLDIGIKYRILKI</sequence>
<keyword evidence="1" id="KW-0812">Transmembrane</keyword>
<keyword evidence="1" id="KW-0472">Membrane</keyword>
<feature type="transmembrane region" description="Helical" evidence="1">
    <location>
        <begin position="156"/>
        <end position="175"/>
    </location>
</feature>
<keyword evidence="1" id="KW-1133">Transmembrane helix</keyword>
<gene>
    <name evidence="2" type="ORF">SKC38_06085</name>
</gene>
<accession>A0ABW6CXZ9</accession>
<organism evidence="2 3">
    <name type="scientific">Aquirufa echingensis</name>
    <dbReference type="NCBI Taxonomy" id="3096516"/>
    <lineage>
        <taxon>Bacteria</taxon>
        <taxon>Pseudomonadati</taxon>
        <taxon>Bacteroidota</taxon>
        <taxon>Cytophagia</taxon>
        <taxon>Cytophagales</taxon>
        <taxon>Flectobacillaceae</taxon>
        <taxon>Aquirufa</taxon>
    </lineage>
</organism>
<dbReference type="Proteomes" id="UP001598114">
    <property type="component" value="Unassembled WGS sequence"/>
</dbReference>
<keyword evidence="3" id="KW-1185">Reference proteome</keyword>
<comment type="caution">
    <text evidence="2">The sequence shown here is derived from an EMBL/GenBank/DDBJ whole genome shotgun (WGS) entry which is preliminary data.</text>
</comment>
<dbReference type="RefSeq" id="WP_377976030.1">
    <property type="nucleotide sequence ID" value="NZ_JBBKYA010000003.1"/>
</dbReference>
<evidence type="ECO:0000313" key="3">
    <source>
        <dbReference type="Proteomes" id="UP001598114"/>
    </source>
</evidence>
<protein>
    <submittedName>
        <fullName evidence="2">Uncharacterized protein</fullName>
    </submittedName>
</protein>
<reference evidence="2 3" key="1">
    <citation type="submission" date="2024-03" db="EMBL/GenBank/DDBJ databases">
        <title>Aquirufa genome sequencing.</title>
        <authorList>
            <person name="Pitt A."/>
            <person name="Hahn M.W."/>
        </authorList>
    </citation>
    <scope>NUCLEOTIDE SEQUENCE [LARGE SCALE GENOMIC DNA]</scope>
    <source>
        <strain evidence="2 3">PLAD-142S6K</strain>
    </source>
</reference>